<organism evidence="2 3">
    <name type="scientific">Nocardiopsis ansamitocini</name>
    <dbReference type="NCBI Taxonomy" id="1670832"/>
    <lineage>
        <taxon>Bacteria</taxon>
        <taxon>Bacillati</taxon>
        <taxon>Actinomycetota</taxon>
        <taxon>Actinomycetes</taxon>
        <taxon>Streptosporangiales</taxon>
        <taxon>Nocardiopsidaceae</taxon>
        <taxon>Nocardiopsis</taxon>
    </lineage>
</organism>
<dbReference type="AlphaFoldDB" id="A0A9W6P8T1"/>
<reference evidence="2" key="1">
    <citation type="submission" date="2023-02" db="EMBL/GenBank/DDBJ databases">
        <title>Nocardiopsis ansamitocini NBRC 112285.</title>
        <authorList>
            <person name="Ichikawa N."/>
            <person name="Sato H."/>
            <person name="Tonouchi N."/>
        </authorList>
    </citation>
    <scope>NUCLEOTIDE SEQUENCE</scope>
    <source>
        <strain evidence="2">NBRC 112285</strain>
    </source>
</reference>
<evidence type="ECO:0000259" key="1">
    <source>
        <dbReference type="Pfam" id="PF26312"/>
    </source>
</evidence>
<proteinExistence type="predicted"/>
<gene>
    <name evidence="2" type="ORF">Nans01_35000</name>
</gene>
<evidence type="ECO:0000313" key="2">
    <source>
        <dbReference type="EMBL" id="GLU49149.1"/>
    </source>
</evidence>
<dbReference type="Pfam" id="PF26312">
    <property type="entry name" value="DUF8083"/>
    <property type="match status" value="1"/>
</dbReference>
<sequence length="326" mass="35979">MLAGAEVPRKSPVVCHDSGVLPYTAYLRLYQPIVAFSSRDRAYWRAYADSPARPRRVEAMAVEHAQSLVRLSATPPVVAPAKESGDAYVRRIGDELFICPWQTRLRSWLAFESFETQTDERRRGAFITETVAGEVRADFARWRERGEPASPQILTSTWRVPLAWLLPFEADERCLVLGPARGADRDLSFPIPGGTGALGETAPQPAPRHEPRTLLYVAEMADARSRLTRAVSLLGGVAAAGSSLLFAVERLEEWLVELAHPRALLELDYGGLVHLMDDSALRDDHSVAEASAALIGLETGHPELAKAMAGRLRQRWNAVRALRNAN</sequence>
<comment type="caution">
    <text evidence="2">The sequence shown here is derived from an EMBL/GenBank/DDBJ whole genome shotgun (WGS) entry which is preliminary data.</text>
</comment>
<dbReference type="EMBL" id="BSQG01000006">
    <property type="protein sequence ID" value="GLU49149.1"/>
    <property type="molecule type" value="Genomic_DNA"/>
</dbReference>
<evidence type="ECO:0000313" key="3">
    <source>
        <dbReference type="Proteomes" id="UP001165092"/>
    </source>
</evidence>
<dbReference type="InterPro" id="IPR058396">
    <property type="entry name" value="DUF8083"/>
</dbReference>
<keyword evidence="3" id="KW-1185">Reference proteome</keyword>
<dbReference type="Proteomes" id="UP001165092">
    <property type="component" value="Unassembled WGS sequence"/>
</dbReference>
<protein>
    <recommendedName>
        <fullName evidence="1">DUF8083 domain-containing protein</fullName>
    </recommendedName>
</protein>
<feature type="domain" description="DUF8083" evidence="1">
    <location>
        <begin position="23"/>
        <end position="322"/>
    </location>
</feature>
<name>A0A9W6P8T1_9ACTN</name>
<accession>A0A9W6P8T1</accession>